<organism evidence="1 2">
    <name type="scientific">Smallanthus sonchifolius</name>
    <dbReference type="NCBI Taxonomy" id="185202"/>
    <lineage>
        <taxon>Eukaryota</taxon>
        <taxon>Viridiplantae</taxon>
        <taxon>Streptophyta</taxon>
        <taxon>Embryophyta</taxon>
        <taxon>Tracheophyta</taxon>
        <taxon>Spermatophyta</taxon>
        <taxon>Magnoliopsida</taxon>
        <taxon>eudicotyledons</taxon>
        <taxon>Gunneridae</taxon>
        <taxon>Pentapetalae</taxon>
        <taxon>asterids</taxon>
        <taxon>campanulids</taxon>
        <taxon>Asterales</taxon>
        <taxon>Asteraceae</taxon>
        <taxon>Asteroideae</taxon>
        <taxon>Heliantheae alliance</taxon>
        <taxon>Millerieae</taxon>
        <taxon>Smallanthus</taxon>
    </lineage>
</organism>
<comment type="caution">
    <text evidence="1">The sequence shown here is derived from an EMBL/GenBank/DDBJ whole genome shotgun (WGS) entry which is preliminary data.</text>
</comment>
<dbReference type="EMBL" id="CM042020">
    <property type="protein sequence ID" value="KAI3822025.1"/>
    <property type="molecule type" value="Genomic_DNA"/>
</dbReference>
<keyword evidence="2" id="KW-1185">Reference proteome</keyword>
<evidence type="ECO:0000313" key="1">
    <source>
        <dbReference type="EMBL" id="KAI3822025.1"/>
    </source>
</evidence>
<accession>A0ACB9JPP8</accession>
<proteinExistence type="predicted"/>
<dbReference type="Proteomes" id="UP001056120">
    <property type="component" value="Linkage Group LG03"/>
</dbReference>
<gene>
    <name evidence="1" type="ORF">L1987_09606</name>
</gene>
<evidence type="ECO:0000313" key="2">
    <source>
        <dbReference type="Proteomes" id="UP001056120"/>
    </source>
</evidence>
<name>A0ACB9JPP8_9ASTR</name>
<reference evidence="2" key="1">
    <citation type="journal article" date="2022" name="Mol. Ecol. Resour.">
        <title>The genomes of chicory, endive, great burdock and yacon provide insights into Asteraceae palaeo-polyploidization history and plant inulin production.</title>
        <authorList>
            <person name="Fan W."/>
            <person name="Wang S."/>
            <person name="Wang H."/>
            <person name="Wang A."/>
            <person name="Jiang F."/>
            <person name="Liu H."/>
            <person name="Zhao H."/>
            <person name="Xu D."/>
            <person name="Zhang Y."/>
        </authorList>
    </citation>
    <scope>NUCLEOTIDE SEQUENCE [LARGE SCALE GENOMIC DNA]</scope>
    <source>
        <strain evidence="2">cv. Yunnan</strain>
    </source>
</reference>
<sequence>MKVHSPPPFGFTIGFLRLSSFIHQNPLSVYVNLSFNFDSPLFRHTNPRYRVKNYHNNLPQLLILRS</sequence>
<protein>
    <submittedName>
        <fullName evidence="1">Uncharacterized protein</fullName>
    </submittedName>
</protein>
<reference evidence="1 2" key="2">
    <citation type="journal article" date="2022" name="Mol. Ecol. Resour.">
        <title>The genomes of chicory, endive, great burdock and yacon provide insights into Asteraceae paleo-polyploidization history and plant inulin production.</title>
        <authorList>
            <person name="Fan W."/>
            <person name="Wang S."/>
            <person name="Wang H."/>
            <person name="Wang A."/>
            <person name="Jiang F."/>
            <person name="Liu H."/>
            <person name="Zhao H."/>
            <person name="Xu D."/>
            <person name="Zhang Y."/>
        </authorList>
    </citation>
    <scope>NUCLEOTIDE SEQUENCE [LARGE SCALE GENOMIC DNA]</scope>
    <source>
        <strain evidence="2">cv. Yunnan</strain>
        <tissue evidence="1">Leaves</tissue>
    </source>
</reference>